<evidence type="ECO:0000313" key="2">
    <source>
        <dbReference type="EMBL" id="KKM79327.1"/>
    </source>
</evidence>
<dbReference type="AlphaFoldDB" id="A0A0F9ND80"/>
<reference evidence="2" key="1">
    <citation type="journal article" date="2015" name="Nature">
        <title>Complex archaea that bridge the gap between prokaryotes and eukaryotes.</title>
        <authorList>
            <person name="Spang A."/>
            <person name="Saw J.H."/>
            <person name="Jorgensen S.L."/>
            <person name="Zaremba-Niedzwiedzka K."/>
            <person name="Martijn J."/>
            <person name="Lind A.E."/>
            <person name="van Eijk R."/>
            <person name="Schleper C."/>
            <person name="Guy L."/>
            <person name="Ettema T.J."/>
        </authorList>
    </citation>
    <scope>NUCLEOTIDE SEQUENCE</scope>
</reference>
<feature type="region of interest" description="Disordered" evidence="1">
    <location>
        <begin position="338"/>
        <end position="375"/>
    </location>
</feature>
<evidence type="ECO:0008006" key="3">
    <source>
        <dbReference type="Google" id="ProtNLM"/>
    </source>
</evidence>
<sequence length="375" mass="40377">SVSVQVDGDKLAEAMRRVTPFMAEGSPINLAAVFAEAQGGVLQLTATDGVRMAHLTVALPFPDGNWLLKAAGCKDFSQRHYNGAAIEAAVGEGDPPASLKLGDVVVDLEATPYINYPEAVPEHFDTEAIIDTKAWIKAIRKAKAEIVGVVFSSAGTRLFLQTRDGETSACEPVPVQMFLGPDKHVAYNAEHLRRALTSCGATATIQVGDPAKATLFEADDYWHILMPHTVFPKEVTLTLSQRDALKWAQEALEAIRTGEVPGLVLIGGGKFYLELGGDRSQAEVRVSEPRLGVPEIQALKAAVREVLEYAQAEIDAGSLGENDPNQGKVNRVRELLGEDEDDAALREIHEADPSDPDMITEGPNHEEPVEGEPTT</sequence>
<dbReference type="SUPFAM" id="SSF55979">
    <property type="entry name" value="DNA clamp"/>
    <property type="match status" value="1"/>
</dbReference>
<evidence type="ECO:0000256" key="1">
    <source>
        <dbReference type="SAM" id="MobiDB-lite"/>
    </source>
</evidence>
<protein>
    <recommendedName>
        <fullName evidence="3">DNA polymerase III beta sliding clamp central domain-containing protein</fullName>
    </recommendedName>
</protein>
<comment type="caution">
    <text evidence="2">The sequence shown here is derived from an EMBL/GenBank/DDBJ whole genome shotgun (WGS) entry which is preliminary data.</text>
</comment>
<dbReference type="InterPro" id="IPR046938">
    <property type="entry name" value="DNA_clamp_sf"/>
</dbReference>
<feature type="non-terminal residue" evidence="2">
    <location>
        <position position="1"/>
    </location>
</feature>
<dbReference type="Gene3D" id="3.70.10.10">
    <property type="match status" value="1"/>
</dbReference>
<feature type="compositionally biased region" description="Basic and acidic residues" evidence="1">
    <location>
        <begin position="343"/>
        <end position="352"/>
    </location>
</feature>
<name>A0A0F9ND80_9ZZZZ</name>
<accession>A0A0F9ND80</accession>
<gene>
    <name evidence="2" type="ORF">LCGC14_1350940</name>
</gene>
<organism evidence="2">
    <name type="scientific">marine sediment metagenome</name>
    <dbReference type="NCBI Taxonomy" id="412755"/>
    <lineage>
        <taxon>unclassified sequences</taxon>
        <taxon>metagenomes</taxon>
        <taxon>ecological metagenomes</taxon>
    </lineage>
</organism>
<dbReference type="EMBL" id="LAZR01008349">
    <property type="protein sequence ID" value="KKM79327.1"/>
    <property type="molecule type" value="Genomic_DNA"/>
</dbReference>
<proteinExistence type="predicted"/>
<dbReference type="Gene3D" id="3.10.150.10">
    <property type="entry name" value="DNA Polymerase III, subunit A, domain 2"/>
    <property type="match status" value="1"/>
</dbReference>